<accession>A0A383BKE7</accession>
<dbReference type="SUPFAM" id="SSF49464">
    <property type="entry name" value="Carboxypeptidase regulatory domain-like"/>
    <property type="match status" value="1"/>
</dbReference>
<evidence type="ECO:0000313" key="1">
    <source>
        <dbReference type="EMBL" id="SVE20273.1"/>
    </source>
</evidence>
<reference evidence="1" key="1">
    <citation type="submission" date="2018-05" db="EMBL/GenBank/DDBJ databases">
        <authorList>
            <person name="Lanie J.A."/>
            <person name="Ng W.-L."/>
            <person name="Kazmierczak K.M."/>
            <person name="Andrzejewski T.M."/>
            <person name="Davidsen T.M."/>
            <person name="Wayne K.J."/>
            <person name="Tettelin H."/>
            <person name="Glass J.I."/>
            <person name="Rusch D."/>
            <person name="Podicherti R."/>
            <person name="Tsui H.-C.T."/>
            <person name="Winkler M.E."/>
        </authorList>
    </citation>
    <scope>NUCLEOTIDE SEQUENCE</scope>
</reference>
<organism evidence="1">
    <name type="scientific">marine metagenome</name>
    <dbReference type="NCBI Taxonomy" id="408172"/>
    <lineage>
        <taxon>unclassified sequences</taxon>
        <taxon>metagenomes</taxon>
        <taxon>ecological metagenomes</taxon>
    </lineage>
</organism>
<proteinExistence type="predicted"/>
<protein>
    <recommendedName>
        <fullName evidence="2">TonB-dependent receptor plug domain-containing protein</fullName>
    </recommendedName>
</protein>
<dbReference type="EMBL" id="UINC01201090">
    <property type="protein sequence ID" value="SVE20273.1"/>
    <property type="molecule type" value="Genomic_DNA"/>
</dbReference>
<dbReference type="Gene3D" id="2.60.40.1120">
    <property type="entry name" value="Carboxypeptidase-like, regulatory domain"/>
    <property type="match status" value="1"/>
</dbReference>
<gene>
    <name evidence="1" type="ORF">METZ01_LOCUS473127</name>
</gene>
<name>A0A383BKE7_9ZZZZ</name>
<sequence>MLNHLQKISLILIFFVFGIINGGTTGKIKGIITDAKNDEPIIGANVFLDGTSLGSVSNKTGQYF</sequence>
<dbReference type="AlphaFoldDB" id="A0A383BKE7"/>
<dbReference type="Pfam" id="PF13715">
    <property type="entry name" value="CarbopepD_reg_2"/>
    <property type="match status" value="1"/>
</dbReference>
<dbReference type="InterPro" id="IPR008969">
    <property type="entry name" value="CarboxyPept-like_regulatory"/>
</dbReference>
<evidence type="ECO:0008006" key="2">
    <source>
        <dbReference type="Google" id="ProtNLM"/>
    </source>
</evidence>
<feature type="non-terminal residue" evidence="1">
    <location>
        <position position="64"/>
    </location>
</feature>